<evidence type="ECO:0000259" key="8">
    <source>
        <dbReference type="Pfam" id="PF00728"/>
    </source>
</evidence>
<evidence type="ECO:0000256" key="7">
    <source>
        <dbReference type="SAM" id="MobiDB-lite"/>
    </source>
</evidence>
<dbReference type="SUPFAM" id="SSF55545">
    <property type="entry name" value="beta-N-acetylhexosaminidase-like domain"/>
    <property type="match status" value="1"/>
</dbReference>
<dbReference type="PANTHER" id="PTHR22600">
    <property type="entry name" value="BETA-HEXOSAMINIDASE"/>
    <property type="match status" value="1"/>
</dbReference>
<comment type="catalytic activity">
    <reaction evidence="1">
        <text>Hydrolysis of terminal non-reducing N-acetyl-D-hexosamine residues in N-acetyl-beta-D-hexosaminides.</text>
        <dbReference type="EC" id="3.2.1.52"/>
    </reaction>
</comment>
<evidence type="ECO:0000313" key="11">
    <source>
        <dbReference type="Proteomes" id="UP000664385"/>
    </source>
</evidence>
<reference evidence="10" key="1">
    <citation type="submission" date="2020-12" db="EMBL/GenBank/DDBJ databases">
        <title>PHA producing bacteria isolated from mangrove.</title>
        <authorList>
            <person name="Zheng W."/>
            <person name="Yu S."/>
            <person name="Huang Y."/>
        </authorList>
    </citation>
    <scope>NUCLEOTIDE SEQUENCE</scope>
    <source>
        <strain evidence="10">GN8-5</strain>
    </source>
</reference>
<evidence type="ECO:0000259" key="9">
    <source>
        <dbReference type="Pfam" id="PF02838"/>
    </source>
</evidence>
<dbReference type="Gene3D" id="3.20.20.140">
    <property type="entry name" value="Metal-dependent hydrolases"/>
    <property type="match status" value="1"/>
</dbReference>
<keyword evidence="5" id="KW-0326">Glycosidase</keyword>
<dbReference type="Gene3D" id="3.20.20.80">
    <property type="entry name" value="Glycosidases"/>
    <property type="match status" value="1"/>
</dbReference>
<feature type="domain" description="Beta-hexosaminidase bacterial type N-terminal" evidence="9">
    <location>
        <begin position="288"/>
        <end position="401"/>
    </location>
</feature>
<accession>A0A939DUJ9</accession>
<feature type="region of interest" description="Disordered" evidence="7">
    <location>
        <begin position="1"/>
        <end position="55"/>
    </location>
</feature>
<dbReference type="InterPro" id="IPR015882">
    <property type="entry name" value="HEX_bac_N"/>
</dbReference>
<feature type="active site" description="Proton donor" evidence="6">
    <location>
        <position position="586"/>
    </location>
</feature>
<proteinExistence type="inferred from homology"/>
<evidence type="ECO:0000256" key="3">
    <source>
        <dbReference type="ARBA" id="ARBA00012663"/>
    </source>
</evidence>
<evidence type="ECO:0000256" key="6">
    <source>
        <dbReference type="PIRSR" id="PIRSR625705-1"/>
    </source>
</evidence>
<evidence type="ECO:0000256" key="1">
    <source>
        <dbReference type="ARBA" id="ARBA00001231"/>
    </source>
</evidence>
<gene>
    <name evidence="10" type="ORF">JF543_01990</name>
</gene>
<dbReference type="Pfam" id="PF02838">
    <property type="entry name" value="Glyco_hydro_20b"/>
    <property type="match status" value="1"/>
</dbReference>
<dbReference type="EMBL" id="JAEMWU010000001">
    <property type="protein sequence ID" value="MBN8204724.1"/>
    <property type="molecule type" value="Genomic_DNA"/>
</dbReference>
<protein>
    <recommendedName>
        <fullName evidence="3">beta-N-acetylhexosaminidase</fullName>
        <ecNumber evidence="3">3.2.1.52</ecNumber>
    </recommendedName>
</protein>
<dbReference type="SUPFAM" id="SSF51338">
    <property type="entry name" value="Composite domain of metallo-dependent hydrolases"/>
    <property type="match status" value="1"/>
</dbReference>
<dbReference type="InterPro" id="IPR015883">
    <property type="entry name" value="Glyco_hydro_20_cat"/>
</dbReference>
<sequence length="811" mass="86213">MDDPLPQRLSRRIGHDARHRLPAELSPAAPARVGGANSAHRAGAQHREGGALRAFRRPASDLDRCSDGGGDGMLLSERLASEGRVRVYRGVSVVDGTGAERYVADVAVEGARVAAISRTDATDAFDVPPGTVEIDGTALVLAPGLIAEDAAGGSPLVGVTTVSGVHAASVMNVAASGSAHGSAQGSDARAAVPRGGLSLEDAVRLVSAEPAARLGLDLGDAPRGVIRAGAIADLVLFDPTELAPERLRTDLAPVEVLVAGVPVVADGALTGSQPGRMLPASLPPYLATVPAVQHEVYSDRGMFTLRADTPIVADAELTGIARQLGDWLQVGAEGSDASQRPSITLRVSDDVSDDREGFRITVAPTLVEVAGATPEGVFRGAVTLRQLCTPESPVGSELPAGTWTGAPAFGWRGAMLDVARHFRPVDDVRRLIDLLAAHHLNVLHLHLTDDQGWRFEVPGYPRLTEIGAVREATQLGHGPQATVQPGRHEGFYTADELRGLVAYAAERFVTLVPEVELPGHVQAALAAYPELGNTDVSEPATSAWERFGINHRTLAPTQAALDFGYAAIDALCGIFDCEWVGIGGDEVSTQEWTASAAAQERMLQLGLTSVHEVQPWFTRAFVAHVRARGRTALAWDEVLEGDVPDGVRLLAWRGPVAMAEALRRGIPVIGCPDLEAYLDYPQADTVDEPIRVGPPLPIERAYTLRIPDGAVGGQANVWTEHLPTRDRVDFAMFPRLSAIAERLWLGGEPGSFDDFAERLDVHLRRLAAAGVQYRPLDGPRPDQRRPGVPGKPMSIEQRTEIVDELVAGLRR</sequence>
<dbReference type="GO" id="GO:0004563">
    <property type="term" value="F:beta-N-acetylhexosaminidase activity"/>
    <property type="evidence" value="ECO:0007669"/>
    <property type="project" value="UniProtKB-EC"/>
</dbReference>
<dbReference type="InterPro" id="IPR017853">
    <property type="entry name" value="GH"/>
</dbReference>
<dbReference type="PRINTS" id="PR00738">
    <property type="entry name" value="GLHYDRLASE20"/>
</dbReference>
<dbReference type="Pfam" id="PF00728">
    <property type="entry name" value="Glyco_hydro_20"/>
    <property type="match status" value="1"/>
</dbReference>
<dbReference type="InterPro" id="IPR025705">
    <property type="entry name" value="Beta_hexosaminidase_sua/sub"/>
</dbReference>
<evidence type="ECO:0000256" key="2">
    <source>
        <dbReference type="ARBA" id="ARBA00006285"/>
    </source>
</evidence>
<dbReference type="InterPro" id="IPR011059">
    <property type="entry name" value="Metal-dep_hydrolase_composite"/>
</dbReference>
<dbReference type="GO" id="GO:0005975">
    <property type="term" value="P:carbohydrate metabolic process"/>
    <property type="evidence" value="ECO:0007669"/>
    <property type="project" value="InterPro"/>
</dbReference>
<comment type="similarity">
    <text evidence="2">Belongs to the glycosyl hydrolase 20 family.</text>
</comment>
<keyword evidence="4" id="KW-0378">Hydrolase</keyword>
<dbReference type="CDD" id="cd06563">
    <property type="entry name" value="GH20_chitobiase-like"/>
    <property type="match status" value="1"/>
</dbReference>
<evidence type="ECO:0000256" key="5">
    <source>
        <dbReference type="ARBA" id="ARBA00023295"/>
    </source>
</evidence>
<dbReference type="SUPFAM" id="SSF51445">
    <property type="entry name" value="(Trans)glycosidases"/>
    <property type="match status" value="1"/>
</dbReference>
<organism evidence="10 11">
    <name type="scientific">Microbacterium esteraromaticum</name>
    <dbReference type="NCBI Taxonomy" id="57043"/>
    <lineage>
        <taxon>Bacteria</taxon>
        <taxon>Bacillati</taxon>
        <taxon>Actinomycetota</taxon>
        <taxon>Actinomycetes</taxon>
        <taxon>Micrococcales</taxon>
        <taxon>Microbacteriaceae</taxon>
        <taxon>Microbacterium</taxon>
    </lineage>
</organism>
<feature type="region of interest" description="Disordered" evidence="7">
    <location>
        <begin position="774"/>
        <end position="796"/>
    </location>
</feature>
<dbReference type="GO" id="GO:0016020">
    <property type="term" value="C:membrane"/>
    <property type="evidence" value="ECO:0007669"/>
    <property type="project" value="TreeGrafter"/>
</dbReference>
<dbReference type="AlphaFoldDB" id="A0A939DUJ9"/>
<feature type="domain" description="Glycoside hydrolase family 20 catalytic" evidence="8">
    <location>
        <begin position="409"/>
        <end position="744"/>
    </location>
</feature>
<dbReference type="Proteomes" id="UP000664385">
    <property type="component" value="Unassembled WGS sequence"/>
</dbReference>
<dbReference type="GO" id="GO:0030203">
    <property type="term" value="P:glycosaminoglycan metabolic process"/>
    <property type="evidence" value="ECO:0007669"/>
    <property type="project" value="TreeGrafter"/>
</dbReference>
<dbReference type="PANTHER" id="PTHR22600:SF57">
    <property type="entry name" value="BETA-N-ACETYLHEXOSAMINIDASE"/>
    <property type="match status" value="1"/>
</dbReference>
<dbReference type="GO" id="GO:0016810">
    <property type="term" value="F:hydrolase activity, acting on carbon-nitrogen (but not peptide) bonds"/>
    <property type="evidence" value="ECO:0007669"/>
    <property type="project" value="InterPro"/>
</dbReference>
<dbReference type="Gene3D" id="3.30.379.10">
    <property type="entry name" value="Chitobiase/beta-hexosaminidase domain 2-like"/>
    <property type="match status" value="1"/>
</dbReference>
<name>A0A939DUJ9_9MICO</name>
<evidence type="ECO:0000313" key="10">
    <source>
        <dbReference type="EMBL" id="MBN8204724.1"/>
    </source>
</evidence>
<dbReference type="InterPro" id="IPR029018">
    <property type="entry name" value="Hex-like_dom2"/>
</dbReference>
<dbReference type="Gene3D" id="2.30.40.10">
    <property type="entry name" value="Urease, subunit C, domain 1"/>
    <property type="match status" value="1"/>
</dbReference>
<feature type="compositionally biased region" description="Basic and acidic residues" evidence="7">
    <location>
        <begin position="13"/>
        <end position="22"/>
    </location>
</feature>
<evidence type="ECO:0000256" key="4">
    <source>
        <dbReference type="ARBA" id="ARBA00022801"/>
    </source>
</evidence>
<dbReference type="EC" id="3.2.1.52" evidence="3"/>
<comment type="caution">
    <text evidence="10">The sequence shown here is derived from an EMBL/GenBank/DDBJ whole genome shotgun (WGS) entry which is preliminary data.</text>
</comment>